<keyword evidence="2" id="KW-1185">Reference proteome</keyword>
<comment type="caution">
    <text evidence="1">The sequence shown here is derived from an EMBL/GenBank/DDBJ whole genome shotgun (WGS) entry which is preliminary data.</text>
</comment>
<evidence type="ECO:0000313" key="2">
    <source>
        <dbReference type="Proteomes" id="UP001139646"/>
    </source>
</evidence>
<protein>
    <recommendedName>
        <fullName evidence="3">DUF885 domain-containing protein</fullName>
    </recommendedName>
</protein>
<accession>A0ABS9WY67</accession>
<organism evidence="1 2">
    <name type="scientific">Colwellia maritima</name>
    <dbReference type="NCBI Taxonomy" id="2912588"/>
    <lineage>
        <taxon>Bacteria</taxon>
        <taxon>Pseudomonadati</taxon>
        <taxon>Pseudomonadota</taxon>
        <taxon>Gammaproteobacteria</taxon>
        <taxon>Alteromonadales</taxon>
        <taxon>Colwelliaceae</taxon>
        <taxon>Colwellia</taxon>
    </lineage>
</organism>
<name>A0ABS9WY67_9GAMM</name>
<dbReference type="Proteomes" id="UP001139646">
    <property type="component" value="Unassembled WGS sequence"/>
</dbReference>
<dbReference type="RefSeq" id="WP_242284035.1">
    <property type="nucleotide sequence ID" value="NZ_JAKKSL010000001.1"/>
</dbReference>
<evidence type="ECO:0000313" key="1">
    <source>
        <dbReference type="EMBL" id="MCI2282944.1"/>
    </source>
</evidence>
<dbReference type="EMBL" id="JAKKSL010000001">
    <property type="protein sequence ID" value="MCI2282944.1"/>
    <property type="molecule type" value="Genomic_DNA"/>
</dbReference>
<evidence type="ECO:0008006" key="3">
    <source>
        <dbReference type="Google" id="ProtNLM"/>
    </source>
</evidence>
<proteinExistence type="predicted"/>
<sequence length="314" mass="35894">MNEPLSFKQESLGLYDAISPEINIAQLDLVLNKLEQLLPGDLSLNQKYNEFQSQFIIDTSKLDLVFKAAINEARQRTKQHIALPEQENFAIEYVNNKVWSGYNWYKGNSYSLIQLNTDFPIYIDRAIDLASHEGYPGHHVFNSQIEQHLVNDNGRIEYSVYPLFSPMSLLAEGSANYGIQVVFNAEDRLKFEQDVLFPLAGLDANKAQKYYQVQALKEELSYIDNYVAAQYLDGIIDKPRAIELLMKYSLVNAKKAEQRIGFIEANRAYVINYNLGQDLVHKYVDKLTGTGDDNIRWNVFAELLAAPKTASMMQ</sequence>
<reference evidence="1" key="1">
    <citation type="submission" date="2022-01" db="EMBL/GenBank/DDBJ databases">
        <title>Colwellia maritima, isolated from seawater.</title>
        <authorList>
            <person name="Kristyanto S."/>
            <person name="Jung J."/>
            <person name="Jeon C.O."/>
        </authorList>
    </citation>
    <scope>NUCLEOTIDE SEQUENCE</scope>
    <source>
        <strain evidence="1">MSW7</strain>
    </source>
</reference>
<gene>
    <name evidence="1" type="ORF">L3081_05485</name>
</gene>